<feature type="domain" description="Hypersensitivity response secretion-like HrpJ" evidence="2">
    <location>
        <begin position="61"/>
        <end position="228"/>
    </location>
</feature>
<dbReference type="GO" id="GO:0009986">
    <property type="term" value="C:cell surface"/>
    <property type="evidence" value="ECO:0007669"/>
    <property type="project" value="InterPro"/>
</dbReference>
<dbReference type="InterPro" id="IPR013401">
    <property type="entry name" value="T3SS_LcrE"/>
</dbReference>
<name>A0A1A9HVQ6_9CHLA</name>
<dbReference type="Gene3D" id="1.10.150.630">
    <property type="match status" value="1"/>
</dbReference>
<dbReference type="NCBIfam" id="TIGR02568">
    <property type="entry name" value="LcrE"/>
    <property type="match status" value="1"/>
</dbReference>
<keyword evidence="5" id="KW-1185">Reference proteome</keyword>
<dbReference type="Proteomes" id="UP000078162">
    <property type="component" value="Chromosome"/>
</dbReference>
<feature type="region of interest" description="Disordered" evidence="1">
    <location>
        <begin position="39"/>
        <end position="102"/>
    </location>
</feature>
<evidence type="ECO:0000259" key="3">
    <source>
        <dbReference type="Pfam" id="PF22342"/>
    </source>
</evidence>
<feature type="compositionally biased region" description="Basic and acidic residues" evidence="1">
    <location>
        <begin position="62"/>
        <end position="96"/>
    </location>
</feature>
<feature type="domain" description="T3SS low calcium response E C-terminal helical" evidence="3">
    <location>
        <begin position="279"/>
        <end position="377"/>
    </location>
</feature>
<dbReference type="PATRIC" id="fig|1806891.3.peg.890"/>
<evidence type="ECO:0000313" key="5">
    <source>
        <dbReference type="Proteomes" id="UP000078162"/>
    </source>
</evidence>
<dbReference type="EMBL" id="CP014639">
    <property type="protein sequence ID" value="ANH79068.1"/>
    <property type="molecule type" value="Genomic_DNA"/>
</dbReference>
<dbReference type="KEGG" id="csaz:Cs308_0898"/>
<sequence>MASSGGAGGLGSTQGVNLSEVQAAAAKSDASEVIASQEGTEISLIQQSQDMTNPAAATRIRKKEDKFQTLESRRKGEAGKAGKKSEATEEKGKQDLADTFTANNTEISAQDLRELRDSLTDDSSSEEILQSIQKKIKDPALQAIALDYLVQTIPSSRGALKDALIQARLTHTQQFSRAAIGGKNILFASQHYGEILNTSPFGLRQLYLEVTGNTHSCEQLLSLLQDRYTYDDSKIVSSFLLKGMAVDLKSEGPSIEPAKLQTMMTEIRNLQAVLASYDFFSAKVPLLLDNLKAEGARYPEDINFVKVAESYHKVINDKFPTASKLERETRSLIGEDLDAVTGILNLFFGALRQTSPRLFPSADKRQQLGTMIANALDMVNINNEDYPKATDFPKPYPWS</sequence>
<dbReference type="STRING" id="1806891.Cs308_0898"/>
<dbReference type="GO" id="GO:0030254">
    <property type="term" value="P:protein secretion by the type III secretion system"/>
    <property type="evidence" value="ECO:0007669"/>
    <property type="project" value="InterPro"/>
</dbReference>
<dbReference type="Pfam" id="PF07201">
    <property type="entry name" value="HrpJ"/>
    <property type="match status" value="1"/>
</dbReference>
<dbReference type="GO" id="GO:0019867">
    <property type="term" value="C:outer membrane"/>
    <property type="evidence" value="ECO:0007669"/>
    <property type="project" value="InterPro"/>
</dbReference>
<dbReference type="RefSeq" id="WP_066483017.1">
    <property type="nucleotide sequence ID" value="NZ_CP014639.1"/>
</dbReference>
<gene>
    <name evidence="4" type="ORF">Cs308_0898</name>
</gene>
<dbReference type="OrthoDB" id="19051at2"/>
<dbReference type="GO" id="GO:0050709">
    <property type="term" value="P:negative regulation of protein secretion"/>
    <property type="evidence" value="ECO:0007669"/>
    <property type="project" value="InterPro"/>
</dbReference>
<reference evidence="5" key="1">
    <citation type="submission" date="2016-03" db="EMBL/GenBank/DDBJ databases">
        <title>Culture-independent genomics supports pathogen discovery for uncultivable bacteria within the genus Chlamydia.</title>
        <authorList>
            <person name="Taylor-Brown A."/>
            <person name="Bachmann N.L."/>
            <person name="Borel N."/>
            <person name="Polkinghorne A."/>
        </authorList>
    </citation>
    <scope>NUCLEOTIDE SEQUENCE [LARGE SCALE GENOMIC DNA]</scope>
    <source>
        <strain evidence="5">2742-308</strain>
    </source>
</reference>
<feature type="compositionally biased region" description="Polar residues" evidence="1">
    <location>
        <begin position="39"/>
        <end position="52"/>
    </location>
</feature>
<dbReference type="Pfam" id="PF22342">
    <property type="entry name" value="T3SS_CopN_3rd"/>
    <property type="match status" value="1"/>
</dbReference>
<dbReference type="InterPro" id="IPR010812">
    <property type="entry name" value="HrpJ-like"/>
</dbReference>
<dbReference type="SUPFAM" id="SSF140591">
    <property type="entry name" value="Type III secretion system domain"/>
    <property type="match status" value="1"/>
</dbReference>
<evidence type="ECO:0000313" key="4">
    <source>
        <dbReference type="EMBL" id="ANH79068.1"/>
    </source>
</evidence>
<accession>A0A1A9HVQ6</accession>
<dbReference type="AlphaFoldDB" id="A0A1A9HVQ6"/>
<evidence type="ECO:0000259" key="2">
    <source>
        <dbReference type="Pfam" id="PF07201"/>
    </source>
</evidence>
<proteinExistence type="predicted"/>
<dbReference type="InterPro" id="IPR054556">
    <property type="entry name" value="T3SS_CopN_C"/>
</dbReference>
<evidence type="ECO:0000256" key="1">
    <source>
        <dbReference type="SAM" id="MobiDB-lite"/>
    </source>
</evidence>
<organism evidence="4 5">
    <name type="scientific">Candidatus Chlamydia sanziniae</name>
    <dbReference type="NCBI Taxonomy" id="1806891"/>
    <lineage>
        <taxon>Bacteria</taxon>
        <taxon>Pseudomonadati</taxon>
        <taxon>Chlamydiota</taxon>
        <taxon>Chlamydiia</taxon>
        <taxon>Chlamydiales</taxon>
        <taxon>Chlamydiaceae</taxon>
        <taxon>Chlamydia/Chlamydophila group</taxon>
        <taxon>Chlamydia</taxon>
    </lineage>
</organism>
<protein>
    <submittedName>
        <fullName evidence="4">Type III secreted protein SctW</fullName>
    </submittedName>
</protein>